<evidence type="ECO:0000313" key="1">
    <source>
        <dbReference type="EMBL" id="KAJ8686673.1"/>
    </source>
</evidence>
<comment type="caution">
    <text evidence="1">The sequence shown here is derived from an EMBL/GenBank/DDBJ whole genome shotgun (WGS) entry which is preliminary data.</text>
</comment>
<sequence>MVVEYLHTLATEKFLRPHNLKNSTLIIDGNCICCAMCSHGSYLNHNCFKKFHVKIRSFLQSLRDFKVTPIIVIYGGSQDIKLKTILKRTRDDIKSAEKTVNVTHKSKVRPLLLKEIMKQVAKEMNIKCVQSLIESERDIASIAKILRCPVLSNNSDFFLYGVNVVPFNSFKNTSPECKIYRPDHVSEYFTGLQAKTLPLLEALIGDENAEPRILSKLKIRSEISEEGGKKYQKICDILKWLQNHTLESAISDILNSVDQLKRPKILGTIEKVMNKFMIISPNMLLSLGYSENKVDNLVKDLPIDPYKYKGPLNFSRISDEKNVLDFLDVDDEALTVIPMNEDVLCSLAPGWFIEEFRVGNFPSYFIDMMSRQLYVCAIQLEDFAEPTCVQTSLKIVKVIFALLNAGISNCNVLRMIARGPSDEAKIYEINCNDPVPGVSIPPLKSLRSCQRNMLREIFVKTMGVSKQFLDEFPPEWALYFATIKYWQREADKRFTKDCYLYALLMPLINSIASRQNRVTKPRYYDSKKLVIDEHLKRVTDGDRNVARNVFRGILKGKPPFSLKGIHAFSLFENCLKHSFHLNALLAKPYPEMSITRLYDDSLIYKTYICLKDAIDVTQSVRKMMEASPSLLILFTTILDKLSDSNTV</sequence>
<proteinExistence type="predicted"/>
<dbReference type="Proteomes" id="UP001239111">
    <property type="component" value="Chromosome 1"/>
</dbReference>
<name>A0ACC2PU75_9HYME</name>
<gene>
    <name evidence="1" type="ORF">QAD02_022467</name>
</gene>
<protein>
    <submittedName>
        <fullName evidence="1">Uncharacterized protein</fullName>
    </submittedName>
</protein>
<dbReference type="EMBL" id="CM056741">
    <property type="protein sequence ID" value="KAJ8686673.1"/>
    <property type="molecule type" value="Genomic_DNA"/>
</dbReference>
<reference evidence="1" key="1">
    <citation type="submission" date="2023-04" db="EMBL/GenBank/DDBJ databases">
        <title>A chromosome-level genome assembly of the parasitoid wasp Eretmocerus hayati.</title>
        <authorList>
            <person name="Zhong Y."/>
            <person name="Liu S."/>
            <person name="Liu Y."/>
        </authorList>
    </citation>
    <scope>NUCLEOTIDE SEQUENCE</scope>
    <source>
        <strain evidence="1">ZJU_SS_LIU_2023</strain>
    </source>
</reference>
<organism evidence="1 2">
    <name type="scientific">Eretmocerus hayati</name>
    <dbReference type="NCBI Taxonomy" id="131215"/>
    <lineage>
        <taxon>Eukaryota</taxon>
        <taxon>Metazoa</taxon>
        <taxon>Ecdysozoa</taxon>
        <taxon>Arthropoda</taxon>
        <taxon>Hexapoda</taxon>
        <taxon>Insecta</taxon>
        <taxon>Pterygota</taxon>
        <taxon>Neoptera</taxon>
        <taxon>Endopterygota</taxon>
        <taxon>Hymenoptera</taxon>
        <taxon>Apocrita</taxon>
        <taxon>Proctotrupomorpha</taxon>
        <taxon>Chalcidoidea</taxon>
        <taxon>Aphelinidae</taxon>
        <taxon>Aphelininae</taxon>
        <taxon>Eretmocerus</taxon>
    </lineage>
</organism>
<keyword evidence="2" id="KW-1185">Reference proteome</keyword>
<accession>A0ACC2PU75</accession>
<evidence type="ECO:0000313" key="2">
    <source>
        <dbReference type="Proteomes" id="UP001239111"/>
    </source>
</evidence>